<keyword evidence="2" id="KW-1185">Reference proteome</keyword>
<dbReference type="EMBL" id="HQ641380">
    <property type="protein sequence ID" value="ADU79175.1"/>
    <property type="molecule type" value="Genomic_DNA"/>
</dbReference>
<evidence type="ECO:0000313" key="1">
    <source>
        <dbReference type="EMBL" id="ADU79175.1"/>
    </source>
</evidence>
<evidence type="ECO:0008006" key="3">
    <source>
        <dbReference type="Google" id="ProtNLM"/>
    </source>
</evidence>
<protein>
    <recommendedName>
        <fullName evidence="3">Phage protein</fullName>
    </recommendedName>
</protein>
<sequence length="95" mass="10782">MSVEYEINKAVALKFGIEHRVNDLVGVVSADRYRKCYYDPCNNAQQAWEIMLANNICVLNVGDNYVAFNVKGKSVDRHKLDAKPFVAAMLLFLEI</sequence>
<reference evidence="1 2" key="1">
    <citation type="submission" date="2010-11" db="EMBL/GenBank/DDBJ databases">
        <title>Complete nucleotide sequence of the bacteriophage EcP1, a new member of the N4-like viruses.</title>
        <authorList>
            <person name="Zhu J."/>
            <person name="Rao X."/>
            <person name="Tan Y."/>
            <person name="Hu Z."/>
            <person name="Xiong K."/>
            <person name="Chen Z."/>
            <person name="Li S."/>
            <person name="Yang J."/>
            <person name="Jin X."/>
            <person name="Chen Y."/>
            <person name="Hu F."/>
        </authorList>
    </citation>
    <scope>NUCLEOTIDE SEQUENCE [LARGE SCALE GENOMIC DNA]</scope>
</reference>
<dbReference type="RefSeq" id="YP_007003147.1">
    <property type="nucleotide sequence ID" value="NC_019485.1"/>
</dbReference>
<dbReference type="KEGG" id="vg:14006803"/>
<accession>E9NIE9</accession>
<organism evidence="1 2">
    <name type="scientific">Enterobacter phage EcP1</name>
    <dbReference type="NCBI Taxonomy" id="942016"/>
    <lineage>
        <taxon>Viruses</taxon>
        <taxon>Duplodnaviria</taxon>
        <taxon>Heunggongvirae</taxon>
        <taxon>Uroviricota</taxon>
        <taxon>Caudoviricetes</taxon>
        <taxon>Schitoviridae</taxon>
        <taxon>Eceepunavirus</taxon>
        <taxon>Eceepunavirus EcP1</taxon>
    </lineage>
</organism>
<proteinExistence type="predicted"/>
<dbReference type="Proteomes" id="UP000007263">
    <property type="component" value="Segment"/>
</dbReference>
<gene>
    <name evidence="1" type="ORF">EcP1_gp24</name>
</gene>
<name>E9NIE9_9CAUD</name>
<evidence type="ECO:0000313" key="2">
    <source>
        <dbReference type="Proteomes" id="UP000007263"/>
    </source>
</evidence>
<dbReference type="GeneID" id="14006803"/>